<dbReference type="HOGENOM" id="CLU_3035602_0_0_1"/>
<protein>
    <submittedName>
        <fullName evidence="1">Uncharacterized protein</fullName>
    </submittedName>
</protein>
<accession>J3MSG5</accession>
<dbReference type="AlphaFoldDB" id="J3MSG5"/>
<sequence>MLLSFVALNQQPDANNASLTELSTGCSRPSEAPPPMTIFPCTCQSEDISSCKLGF</sequence>
<reference evidence="1" key="2">
    <citation type="submission" date="2013-04" db="UniProtKB">
        <authorList>
            <consortium name="EnsemblPlants"/>
        </authorList>
    </citation>
    <scope>IDENTIFICATION</scope>
</reference>
<evidence type="ECO:0000313" key="1">
    <source>
        <dbReference type="EnsemblPlants" id="OB08G20440.1"/>
    </source>
</evidence>
<reference evidence="1" key="1">
    <citation type="journal article" date="2013" name="Nat. Commun.">
        <title>Whole-genome sequencing of Oryza brachyantha reveals mechanisms underlying Oryza genome evolution.</title>
        <authorList>
            <person name="Chen J."/>
            <person name="Huang Q."/>
            <person name="Gao D."/>
            <person name="Wang J."/>
            <person name="Lang Y."/>
            <person name="Liu T."/>
            <person name="Li B."/>
            <person name="Bai Z."/>
            <person name="Luis Goicoechea J."/>
            <person name="Liang C."/>
            <person name="Chen C."/>
            <person name="Zhang W."/>
            <person name="Sun S."/>
            <person name="Liao Y."/>
            <person name="Zhang X."/>
            <person name="Yang L."/>
            <person name="Song C."/>
            <person name="Wang M."/>
            <person name="Shi J."/>
            <person name="Liu G."/>
            <person name="Liu J."/>
            <person name="Zhou H."/>
            <person name="Zhou W."/>
            <person name="Yu Q."/>
            <person name="An N."/>
            <person name="Chen Y."/>
            <person name="Cai Q."/>
            <person name="Wang B."/>
            <person name="Liu B."/>
            <person name="Min J."/>
            <person name="Huang Y."/>
            <person name="Wu H."/>
            <person name="Li Z."/>
            <person name="Zhang Y."/>
            <person name="Yin Y."/>
            <person name="Song W."/>
            <person name="Jiang J."/>
            <person name="Jackson S.A."/>
            <person name="Wing R.A."/>
            <person name="Wang J."/>
            <person name="Chen M."/>
        </authorList>
    </citation>
    <scope>NUCLEOTIDE SEQUENCE [LARGE SCALE GENOMIC DNA]</scope>
    <source>
        <strain evidence="1">cv. IRGC 101232</strain>
    </source>
</reference>
<proteinExistence type="predicted"/>
<dbReference type="Gramene" id="OB08G20440.1">
    <property type="protein sequence ID" value="OB08G20440.1"/>
    <property type="gene ID" value="OB08G20440"/>
</dbReference>
<name>J3MSG5_ORYBR</name>
<keyword evidence="2" id="KW-1185">Reference proteome</keyword>
<dbReference type="Proteomes" id="UP000006038">
    <property type="component" value="Chromosome 8"/>
</dbReference>
<dbReference type="EnsemblPlants" id="OB08G20440.1">
    <property type="protein sequence ID" value="OB08G20440.1"/>
    <property type="gene ID" value="OB08G20440"/>
</dbReference>
<evidence type="ECO:0000313" key="2">
    <source>
        <dbReference type="Proteomes" id="UP000006038"/>
    </source>
</evidence>
<organism evidence="1">
    <name type="scientific">Oryza brachyantha</name>
    <name type="common">malo sina</name>
    <dbReference type="NCBI Taxonomy" id="4533"/>
    <lineage>
        <taxon>Eukaryota</taxon>
        <taxon>Viridiplantae</taxon>
        <taxon>Streptophyta</taxon>
        <taxon>Embryophyta</taxon>
        <taxon>Tracheophyta</taxon>
        <taxon>Spermatophyta</taxon>
        <taxon>Magnoliopsida</taxon>
        <taxon>Liliopsida</taxon>
        <taxon>Poales</taxon>
        <taxon>Poaceae</taxon>
        <taxon>BOP clade</taxon>
        <taxon>Oryzoideae</taxon>
        <taxon>Oryzeae</taxon>
        <taxon>Oryzinae</taxon>
        <taxon>Oryza</taxon>
    </lineage>
</organism>